<dbReference type="SMART" id="SM00345">
    <property type="entry name" value="HTH_GNTR"/>
    <property type="match status" value="1"/>
</dbReference>
<dbReference type="STRING" id="1114924.SAMN05216258_104179"/>
<dbReference type="SUPFAM" id="SSF46785">
    <property type="entry name" value="Winged helix' DNA-binding domain"/>
    <property type="match status" value="1"/>
</dbReference>
<dbReference type="PANTHER" id="PTHR43537">
    <property type="entry name" value="TRANSCRIPTIONAL REGULATOR, GNTR FAMILY"/>
    <property type="match status" value="1"/>
</dbReference>
<dbReference type="Proteomes" id="UP000199377">
    <property type="component" value="Unassembled WGS sequence"/>
</dbReference>
<dbReference type="GO" id="GO:0003700">
    <property type="term" value="F:DNA-binding transcription factor activity"/>
    <property type="evidence" value="ECO:0007669"/>
    <property type="project" value="InterPro"/>
</dbReference>
<dbReference type="OrthoDB" id="8114900at2"/>
<evidence type="ECO:0000313" key="6">
    <source>
        <dbReference type="EMBL" id="SFI08647.1"/>
    </source>
</evidence>
<organism evidence="6 7">
    <name type="scientific">Albimonas pacifica</name>
    <dbReference type="NCBI Taxonomy" id="1114924"/>
    <lineage>
        <taxon>Bacteria</taxon>
        <taxon>Pseudomonadati</taxon>
        <taxon>Pseudomonadota</taxon>
        <taxon>Alphaproteobacteria</taxon>
        <taxon>Rhodobacterales</taxon>
        <taxon>Paracoccaceae</taxon>
        <taxon>Albimonas</taxon>
    </lineage>
</organism>
<dbReference type="EMBL" id="FOQH01000004">
    <property type="protein sequence ID" value="SFI08647.1"/>
    <property type="molecule type" value="Genomic_DNA"/>
</dbReference>
<dbReference type="Pfam" id="PF00392">
    <property type="entry name" value="GntR"/>
    <property type="match status" value="1"/>
</dbReference>
<dbReference type="InterPro" id="IPR036388">
    <property type="entry name" value="WH-like_DNA-bd_sf"/>
</dbReference>
<evidence type="ECO:0000313" key="7">
    <source>
        <dbReference type="Proteomes" id="UP000199377"/>
    </source>
</evidence>
<keyword evidence="2" id="KW-0238">DNA-binding</keyword>
<evidence type="ECO:0000256" key="3">
    <source>
        <dbReference type="ARBA" id="ARBA00023163"/>
    </source>
</evidence>
<dbReference type="SUPFAM" id="SSF48008">
    <property type="entry name" value="GntR ligand-binding domain-like"/>
    <property type="match status" value="1"/>
</dbReference>
<feature type="domain" description="HTH gntR-type" evidence="5">
    <location>
        <begin position="12"/>
        <end position="79"/>
    </location>
</feature>
<dbReference type="CDD" id="cd07377">
    <property type="entry name" value="WHTH_GntR"/>
    <property type="match status" value="1"/>
</dbReference>
<dbReference type="InterPro" id="IPR000524">
    <property type="entry name" value="Tscrpt_reg_HTH_GntR"/>
</dbReference>
<protein>
    <submittedName>
        <fullName evidence="6">Transcriptional regulator, GntR family</fullName>
    </submittedName>
</protein>
<feature type="region of interest" description="Disordered" evidence="4">
    <location>
        <begin position="224"/>
        <end position="256"/>
    </location>
</feature>
<sequence>MRLNRANRRAPRSIAEQIADACGLSIMEGRLRAGDRLIEQQVAERFSVSRGPVRDAFHILERRRLVDILPRRGAFVRSITLESVADQYGVRIALATYAAGHAARDPSPGLLAALERRLAEIRAAAEGPEGDPPAIAFALGRACHALVRAGGNELAEQIWAELNDHSFWTTLWKIPLEGATPEIRRRRADQFADTLAALRARRPDAAERSVRLWMEEGREGALEALRRMRPGPLAGPRPDARARPALAGPRAPAPQG</sequence>
<evidence type="ECO:0000259" key="5">
    <source>
        <dbReference type="PROSITE" id="PS50949"/>
    </source>
</evidence>
<evidence type="ECO:0000256" key="2">
    <source>
        <dbReference type="ARBA" id="ARBA00023125"/>
    </source>
</evidence>
<dbReference type="PANTHER" id="PTHR43537:SF24">
    <property type="entry name" value="GLUCONATE OPERON TRANSCRIPTIONAL REPRESSOR"/>
    <property type="match status" value="1"/>
</dbReference>
<gene>
    <name evidence="6" type="ORF">SAMN05216258_104179</name>
</gene>
<keyword evidence="3" id="KW-0804">Transcription</keyword>
<keyword evidence="1" id="KW-0805">Transcription regulation</keyword>
<feature type="compositionally biased region" description="Low complexity" evidence="4">
    <location>
        <begin position="230"/>
        <end position="250"/>
    </location>
</feature>
<dbReference type="SMART" id="SM00895">
    <property type="entry name" value="FCD"/>
    <property type="match status" value="1"/>
</dbReference>
<evidence type="ECO:0000256" key="1">
    <source>
        <dbReference type="ARBA" id="ARBA00023015"/>
    </source>
</evidence>
<dbReference type="PROSITE" id="PS50949">
    <property type="entry name" value="HTH_GNTR"/>
    <property type="match status" value="1"/>
</dbReference>
<reference evidence="6 7" key="1">
    <citation type="submission" date="2016-10" db="EMBL/GenBank/DDBJ databases">
        <authorList>
            <person name="de Groot N.N."/>
        </authorList>
    </citation>
    <scope>NUCLEOTIDE SEQUENCE [LARGE SCALE GENOMIC DNA]</scope>
    <source>
        <strain evidence="6 7">CGMCC 1.11030</strain>
    </source>
</reference>
<accession>A0A1I3FBS6</accession>
<evidence type="ECO:0000256" key="4">
    <source>
        <dbReference type="SAM" id="MobiDB-lite"/>
    </source>
</evidence>
<dbReference type="GO" id="GO:0003677">
    <property type="term" value="F:DNA binding"/>
    <property type="evidence" value="ECO:0007669"/>
    <property type="project" value="UniProtKB-KW"/>
</dbReference>
<dbReference type="AlphaFoldDB" id="A0A1I3FBS6"/>
<keyword evidence="7" id="KW-1185">Reference proteome</keyword>
<dbReference type="InterPro" id="IPR008920">
    <property type="entry name" value="TF_FadR/GntR_C"/>
</dbReference>
<dbReference type="Pfam" id="PF07729">
    <property type="entry name" value="FCD"/>
    <property type="match status" value="1"/>
</dbReference>
<proteinExistence type="predicted"/>
<dbReference type="InterPro" id="IPR011711">
    <property type="entry name" value="GntR_C"/>
</dbReference>
<name>A0A1I3FBS6_9RHOB</name>
<dbReference type="InterPro" id="IPR036390">
    <property type="entry name" value="WH_DNA-bd_sf"/>
</dbReference>
<dbReference type="Gene3D" id="1.10.10.10">
    <property type="entry name" value="Winged helix-like DNA-binding domain superfamily/Winged helix DNA-binding domain"/>
    <property type="match status" value="1"/>
</dbReference>
<dbReference type="Gene3D" id="1.20.120.530">
    <property type="entry name" value="GntR ligand-binding domain-like"/>
    <property type="match status" value="1"/>
</dbReference>